<keyword evidence="4" id="KW-0862">Zinc</keyword>
<proteinExistence type="predicted"/>
<evidence type="ECO:0000259" key="5">
    <source>
        <dbReference type="Pfam" id="PF24827"/>
    </source>
</evidence>
<dbReference type="RefSeq" id="WP_011745087.1">
    <property type="nucleotide sequence ID" value="NC_008639.1"/>
</dbReference>
<evidence type="ECO:0000313" key="7">
    <source>
        <dbReference type="Proteomes" id="UP000008701"/>
    </source>
</evidence>
<feature type="domain" description="Succinylglutamate desuccinylase/Aspartoacylase catalytic" evidence="5">
    <location>
        <begin position="56"/>
        <end position="198"/>
    </location>
</feature>
<dbReference type="InterPro" id="IPR055438">
    <property type="entry name" value="AstE_AspA_cat"/>
</dbReference>
<evidence type="ECO:0000313" key="6">
    <source>
        <dbReference type="EMBL" id="ABL65263.1"/>
    </source>
</evidence>
<gene>
    <name evidence="6" type="ordered locus">Cpha266_1229</name>
</gene>
<dbReference type="AlphaFoldDB" id="A1BFT6"/>
<dbReference type="KEGG" id="cph:Cpha266_1229"/>
<organism evidence="6 7">
    <name type="scientific">Chlorobium phaeobacteroides (strain DSM 266 / SMG 266 / 2430)</name>
    <dbReference type="NCBI Taxonomy" id="290317"/>
    <lineage>
        <taxon>Bacteria</taxon>
        <taxon>Pseudomonadati</taxon>
        <taxon>Chlorobiota</taxon>
        <taxon>Chlorobiia</taxon>
        <taxon>Chlorobiales</taxon>
        <taxon>Chlorobiaceae</taxon>
        <taxon>Chlorobium/Pelodictyon group</taxon>
        <taxon>Chlorobium</taxon>
    </lineage>
</organism>
<sequence length="355" mass="39924">MEHLNHNHPPDLHLFDRLPDGFTRIAIEKLGSIFPGPSLIRIDGEKGAPLFVSILLHGNETTGFTAMQQLLAGFGAPLRRLPRPMLLFVGNVAASVRGVRKLDGQADYNRIWQGERYPEHLLARKVLEEIVKEAPLAGIDLHNNTGKNPHYGCINRLDHRSLSLARRFSKTIVWFTEPHEVLAVALSAICPSVTLECGVSGDAAGTRHVENYLRHCLELPEETLFTPPPNHHNDLFHTTARILLPEGTQPGFGLCADNTDICFREDLETLNFERVPEGTELGRYRNGLPPIMVIDNLNLDVTNRYLLFSENRILTRVPVVPSMFTRDVKIIQQDCLGYIMEPYEARLEETAEPPL</sequence>
<evidence type="ECO:0000256" key="2">
    <source>
        <dbReference type="ARBA" id="ARBA00022723"/>
    </source>
</evidence>
<comment type="cofactor">
    <cofactor evidence="1">
        <name>Zn(2+)</name>
        <dbReference type="ChEBI" id="CHEBI:29105"/>
    </cofactor>
</comment>
<accession>A1BFT6</accession>
<keyword evidence="7" id="KW-1185">Reference proteome</keyword>
<protein>
    <submittedName>
        <fullName evidence="6">Succinylglutamate desuccinylase/aspartoacylase</fullName>
    </submittedName>
</protein>
<keyword evidence="3" id="KW-0378">Hydrolase</keyword>
<evidence type="ECO:0000256" key="3">
    <source>
        <dbReference type="ARBA" id="ARBA00022801"/>
    </source>
</evidence>
<dbReference type="CDD" id="cd06256">
    <property type="entry name" value="M14_ASTE_ASPA-like"/>
    <property type="match status" value="1"/>
</dbReference>
<dbReference type="EMBL" id="CP000492">
    <property type="protein sequence ID" value="ABL65263.1"/>
    <property type="molecule type" value="Genomic_DNA"/>
</dbReference>
<evidence type="ECO:0000256" key="4">
    <source>
        <dbReference type="ARBA" id="ARBA00022833"/>
    </source>
</evidence>
<name>A1BFT6_CHLPD</name>
<dbReference type="Proteomes" id="UP000008701">
    <property type="component" value="Chromosome"/>
</dbReference>
<dbReference type="GO" id="GO:0016788">
    <property type="term" value="F:hydrolase activity, acting on ester bonds"/>
    <property type="evidence" value="ECO:0007669"/>
    <property type="project" value="InterPro"/>
</dbReference>
<evidence type="ECO:0000256" key="1">
    <source>
        <dbReference type="ARBA" id="ARBA00001947"/>
    </source>
</evidence>
<dbReference type="Pfam" id="PF24827">
    <property type="entry name" value="AstE_AspA_cat"/>
    <property type="match status" value="1"/>
</dbReference>
<dbReference type="STRING" id="290317.Cpha266_1229"/>
<dbReference type="HOGENOM" id="CLU_816212_0_0_10"/>
<keyword evidence="2" id="KW-0479">Metal-binding</keyword>
<dbReference type="OrthoDB" id="9782876at2"/>
<dbReference type="SUPFAM" id="SSF53187">
    <property type="entry name" value="Zn-dependent exopeptidases"/>
    <property type="match status" value="1"/>
</dbReference>
<dbReference type="eggNOG" id="COG2988">
    <property type="taxonomic scope" value="Bacteria"/>
</dbReference>
<reference evidence="6 7" key="1">
    <citation type="submission" date="2006-12" db="EMBL/GenBank/DDBJ databases">
        <title>Complete sequence of Chlorobium phaeobacteroides DSM 266.</title>
        <authorList>
            <consortium name="US DOE Joint Genome Institute"/>
            <person name="Copeland A."/>
            <person name="Lucas S."/>
            <person name="Lapidus A."/>
            <person name="Barry K."/>
            <person name="Detter J.C."/>
            <person name="Glavina del Rio T."/>
            <person name="Hammon N."/>
            <person name="Israni S."/>
            <person name="Pitluck S."/>
            <person name="Goltsman E."/>
            <person name="Schmutz J."/>
            <person name="Larimer F."/>
            <person name="Land M."/>
            <person name="Hauser L."/>
            <person name="Mikhailova N."/>
            <person name="Li T."/>
            <person name="Overmann J."/>
            <person name="Bryant D.A."/>
            <person name="Richardson P."/>
        </authorList>
    </citation>
    <scope>NUCLEOTIDE SEQUENCE [LARGE SCALE GENOMIC DNA]</scope>
    <source>
        <strain evidence="6 7">DSM 266</strain>
    </source>
</reference>
<dbReference type="GO" id="GO:0046872">
    <property type="term" value="F:metal ion binding"/>
    <property type="evidence" value="ECO:0007669"/>
    <property type="project" value="UniProtKB-KW"/>
</dbReference>
<dbReference type="Gene3D" id="3.40.630.10">
    <property type="entry name" value="Zn peptidases"/>
    <property type="match status" value="1"/>
</dbReference>